<feature type="compositionally biased region" description="Pro residues" evidence="1">
    <location>
        <begin position="52"/>
        <end position="63"/>
    </location>
</feature>
<evidence type="ECO:0000313" key="3">
    <source>
        <dbReference type="Proteomes" id="UP000247233"/>
    </source>
</evidence>
<evidence type="ECO:0000256" key="1">
    <source>
        <dbReference type="SAM" id="MobiDB-lite"/>
    </source>
</evidence>
<comment type="caution">
    <text evidence="2">The sequence shown here is derived from an EMBL/GenBank/DDBJ whole genome shotgun (WGS) entry which is preliminary data.</text>
</comment>
<dbReference type="GeneID" id="37060479"/>
<feature type="region of interest" description="Disordered" evidence="1">
    <location>
        <begin position="50"/>
        <end position="87"/>
    </location>
</feature>
<protein>
    <submittedName>
        <fullName evidence="2">Uncharacterized protein</fullName>
    </submittedName>
</protein>
<dbReference type="VEuPathDB" id="FungiDB:BO70DRAFT_156189"/>
<accession>A0A317V4Y7</accession>
<name>A0A317V4Y7_9EURO</name>
<organism evidence="2 3">
    <name type="scientific">Aspergillus heteromorphus CBS 117.55</name>
    <dbReference type="NCBI Taxonomy" id="1448321"/>
    <lineage>
        <taxon>Eukaryota</taxon>
        <taxon>Fungi</taxon>
        <taxon>Dikarya</taxon>
        <taxon>Ascomycota</taxon>
        <taxon>Pezizomycotina</taxon>
        <taxon>Eurotiomycetes</taxon>
        <taxon>Eurotiomycetidae</taxon>
        <taxon>Eurotiales</taxon>
        <taxon>Aspergillaceae</taxon>
        <taxon>Aspergillus</taxon>
        <taxon>Aspergillus subgen. Circumdati</taxon>
    </lineage>
</organism>
<evidence type="ECO:0000313" key="2">
    <source>
        <dbReference type="EMBL" id="PWY67892.1"/>
    </source>
</evidence>
<keyword evidence="3" id="KW-1185">Reference proteome</keyword>
<dbReference type="RefSeq" id="XP_025395103.1">
    <property type="nucleotide sequence ID" value="XM_025538242.1"/>
</dbReference>
<sequence>MSSYMMATSGVLTAVTEVRWLPILLPRLPYHIPQPPPPSVYTPGSCLFSHSLPPPPSPPPPPLIGSQAARLSGPQALRQQKWPISSH</sequence>
<proteinExistence type="predicted"/>
<reference evidence="2 3" key="1">
    <citation type="submission" date="2016-12" db="EMBL/GenBank/DDBJ databases">
        <title>The genomes of Aspergillus section Nigri reveals drivers in fungal speciation.</title>
        <authorList>
            <consortium name="DOE Joint Genome Institute"/>
            <person name="Vesth T.C."/>
            <person name="Nybo J."/>
            <person name="Theobald S."/>
            <person name="Brandl J."/>
            <person name="Frisvad J.C."/>
            <person name="Nielsen K.F."/>
            <person name="Lyhne E.K."/>
            <person name="Kogle M.E."/>
            <person name="Kuo A."/>
            <person name="Riley R."/>
            <person name="Clum A."/>
            <person name="Nolan M."/>
            <person name="Lipzen A."/>
            <person name="Salamov A."/>
            <person name="Henrissat B."/>
            <person name="Wiebenga A."/>
            <person name="De Vries R.P."/>
            <person name="Grigoriev I.V."/>
            <person name="Mortensen U.H."/>
            <person name="Andersen M.R."/>
            <person name="Baker S.E."/>
        </authorList>
    </citation>
    <scope>NUCLEOTIDE SEQUENCE [LARGE SCALE GENOMIC DNA]</scope>
    <source>
        <strain evidence="2 3">CBS 117.55</strain>
    </source>
</reference>
<gene>
    <name evidence="2" type="ORF">BO70DRAFT_156189</name>
</gene>
<dbReference type="AlphaFoldDB" id="A0A317V4Y7"/>
<dbReference type="Proteomes" id="UP000247233">
    <property type="component" value="Unassembled WGS sequence"/>
</dbReference>
<dbReference type="EMBL" id="MSFL01000039">
    <property type="protein sequence ID" value="PWY67892.1"/>
    <property type="molecule type" value="Genomic_DNA"/>
</dbReference>